<dbReference type="InterPro" id="IPR036591">
    <property type="entry name" value="YggU-like_sf"/>
</dbReference>
<comment type="similarity">
    <text evidence="1 2">Belongs to the UPF0235 family.</text>
</comment>
<dbReference type="RefSeq" id="WP_353397647.1">
    <property type="nucleotide sequence ID" value="NZ_BAABWU010000002.1"/>
</dbReference>
<dbReference type="InterPro" id="IPR003746">
    <property type="entry name" value="DUF167"/>
</dbReference>
<dbReference type="Pfam" id="PF02594">
    <property type="entry name" value="DUF167"/>
    <property type="match status" value="1"/>
</dbReference>
<evidence type="ECO:0000313" key="4">
    <source>
        <dbReference type="Proteomes" id="UP001441944"/>
    </source>
</evidence>
<dbReference type="EMBL" id="BAABWU010000002">
    <property type="protein sequence ID" value="GAA6195347.1"/>
    <property type="molecule type" value="Genomic_DNA"/>
</dbReference>
<proteinExistence type="inferred from homology"/>
<comment type="caution">
    <text evidence="3">The sequence shown here is derived from an EMBL/GenBank/DDBJ whole genome shotgun (WGS) entry which is preliminary data.</text>
</comment>
<dbReference type="NCBIfam" id="TIGR00251">
    <property type="entry name" value="DUF167 family protein"/>
    <property type="match status" value="1"/>
</dbReference>
<sequence>MGKPKRKNLPDLSDLAVTGAKIAVKVTPKAAANGIIQSETGLKVTVTCVPENGKATEAVRSLLAKAMGVASSNLELHQGATSRNKVFVYTGRS</sequence>
<evidence type="ECO:0000256" key="2">
    <source>
        <dbReference type="HAMAP-Rule" id="MF_00634"/>
    </source>
</evidence>
<dbReference type="Gene3D" id="3.30.1200.10">
    <property type="entry name" value="YggU-like"/>
    <property type="match status" value="1"/>
</dbReference>
<protein>
    <recommendedName>
        <fullName evidence="2">UPF0235 protein NBRC116598_07910</fullName>
    </recommendedName>
</protein>
<accession>A0ABQ0AHL0</accession>
<evidence type="ECO:0000313" key="3">
    <source>
        <dbReference type="EMBL" id="GAA6195347.1"/>
    </source>
</evidence>
<reference evidence="3 4" key="1">
    <citation type="submission" date="2024-04" db="EMBL/GenBank/DDBJ databases">
        <title>Draft genome sequence of Pseudophaeobacter arcticus NBRC 116598.</title>
        <authorList>
            <person name="Miyakawa T."/>
            <person name="Kusuya Y."/>
            <person name="Miura T."/>
        </authorList>
    </citation>
    <scope>NUCLEOTIDE SEQUENCE [LARGE SCALE GENOMIC DNA]</scope>
    <source>
        <strain evidence="3 4">SU-CL00105</strain>
    </source>
</reference>
<dbReference type="SMART" id="SM01152">
    <property type="entry name" value="DUF167"/>
    <property type="match status" value="1"/>
</dbReference>
<dbReference type="Proteomes" id="UP001441944">
    <property type="component" value="Unassembled WGS sequence"/>
</dbReference>
<gene>
    <name evidence="3" type="ORF">NBRC116598_07910</name>
</gene>
<evidence type="ECO:0000256" key="1">
    <source>
        <dbReference type="ARBA" id="ARBA00010364"/>
    </source>
</evidence>
<keyword evidence="4" id="KW-1185">Reference proteome</keyword>
<dbReference type="SUPFAM" id="SSF69786">
    <property type="entry name" value="YggU-like"/>
    <property type="match status" value="1"/>
</dbReference>
<dbReference type="HAMAP" id="MF_00634">
    <property type="entry name" value="UPF0235"/>
    <property type="match status" value="1"/>
</dbReference>
<organism evidence="3 4">
    <name type="scientific">Pseudophaeobacter arcticus</name>
    <dbReference type="NCBI Taxonomy" id="385492"/>
    <lineage>
        <taxon>Bacteria</taxon>
        <taxon>Pseudomonadati</taxon>
        <taxon>Pseudomonadota</taxon>
        <taxon>Alphaproteobacteria</taxon>
        <taxon>Rhodobacterales</taxon>
        <taxon>Paracoccaceae</taxon>
        <taxon>Pseudophaeobacter</taxon>
    </lineage>
</organism>
<name>A0ABQ0AHL0_9RHOB</name>